<organism evidence="10 11">
    <name type="scientific">Leptotrichia wadei</name>
    <dbReference type="NCBI Taxonomy" id="157687"/>
    <lineage>
        <taxon>Bacteria</taxon>
        <taxon>Fusobacteriati</taxon>
        <taxon>Fusobacteriota</taxon>
        <taxon>Fusobacteriia</taxon>
        <taxon>Fusobacteriales</taxon>
        <taxon>Leptotrichiaceae</taxon>
        <taxon>Leptotrichia</taxon>
    </lineage>
</organism>
<reference evidence="10 11" key="1">
    <citation type="submission" date="2019-07" db="EMBL/GenBank/DDBJ databases">
        <title>Complete Genome Sequence of Leptotrichia wadei Strain JCM16777.</title>
        <authorList>
            <person name="Watanabe S."/>
            <person name="Cui L."/>
        </authorList>
    </citation>
    <scope>NUCLEOTIDE SEQUENCE [LARGE SCALE GENOMIC DNA]</scope>
    <source>
        <strain evidence="10 11">JCM16777</strain>
    </source>
</reference>
<dbReference type="GO" id="GO:0004156">
    <property type="term" value="F:dihydropteroate synthase activity"/>
    <property type="evidence" value="ECO:0007669"/>
    <property type="project" value="UniProtKB-EC"/>
</dbReference>
<dbReference type="PANTHER" id="PTHR20941:SF1">
    <property type="entry name" value="FOLIC ACID SYNTHESIS PROTEIN FOL1"/>
    <property type="match status" value="1"/>
</dbReference>
<name>A0A7U6LAC3_9FUSO</name>
<proteinExistence type="predicted"/>
<dbReference type="Gene3D" id="3.20.20.20">
    <property type="entry name" value="Dihydropteroate synthase-like"/>
    <property type="match status" value="1"/>
</dbReference>
<evidence type="ECO:0000256" key="7">
    <source>
        <dbReference type="ARBA" id="ARBA00022842"/>
    </source>
</evidence>
<comment type="cofactor">
    <cofactor evidence="2">
        <name>Mg(2+)</name>
        <dbReference type="ChEBI" id="CHEBI:18420"/>
    </cofactor>
</comment>
<dbReference type="KEGG" id="lwd:JCM16777_1012"/>
<feature type="domain" description="Pterin-binding" evidence="9">
    <location>
        <begin position="40"/>
        <end position="290"/>
    </location>
</feature>
<dbReference type="GO" id="GO:0046656">
    <property type="term" value="P:folic acid biosynthetic process"/>
    <property type="evidence" value="ECO:0007669"/>
    <property type="project" value="UniProtKB-KW"/>
</dbReference>
<dbReference type="SUPFAM" id="SSF51717">
    <property type="entry name" value="Dihydropteroate synthetase-like"/>
    <property type="match status" value="1"/>
</dbReference>
<dbReference type="RefSeq" id="WP_018497944.1">
    <property type="nucleotide sequence ID" value="NZ_AP019829.2"/>
</dbReference>
<dbReference type="AlphaFoldDB" id="A0A7U6LAC3"/>
<comment type="pathway">
    <text evidence="3">Cofactor biosynthesis; tetrahydrofolate biosynthesis; 7,8-dihydrofolate from 2-amino-4-hydroxy-6-hydroxymethyl-7,8-dihydropteridine diphosphate and 4-aminobenzoate: step 1/2.</text>
</comment>
<evidence type="ECO:0000256" key="1">
    <source>
        <dbReference type="ARBA" id="ARBA00000012"/>
    </source>
</evidence>
<dbReference type="NCBIfam" id="TIGR01496">
    <property type="entry name" value="DHPS"/>
    <property type="match status" value="1"/>
</dbReference>
<keyword evidence="6" id="KW-0479">Metal-binding</keyword>
<dbReference type="GO" id="GO:0046654">
    <property type="term" value="P:tetrahydrofolate biosynthetic process"/>
    <property type="evidence" value="ECO:0007669"/>
    <property type="project" value="TreeGrafter"/>
</dbReference>
<dbReference type="EMBL" id="AP019829">
    <property type="protein sequence ID" value="BBM42762.1"/>
    <property type="molecule type" value="Genomic_DNA"/>
</dbReference>
<dbReference type="InterPro" id="IPR045031">
    <property type="entry name" value="DHP_synth-like"/>
</dbReference>
<keyword evidence="8" id="KW-0289">Folate biosynthesis</keyword>
<accession>A0A7U6LAC3</accession>
<evidence type="ECO:0000256" key="5">
    <source>
        <dbReference type="ARBA" id="ARBA00022679"/>
    </source>
</evidence>
<comment type="catalytic activity">
    <reaction evidence="1">
        <text>(7,8-dihydropterin-6-yl)methyl diphosphate + 4-aminobenzoate = 7,8-dihydropteroate + diphosphate</text>
        <dbReference type="Rhea" id="RHEA:19949"/>
        <dbReference type="ChEBI" id="CHEBI:17836"/>
        <dbReference type="ChEBI" id="CHEBI:17839"/>
        <dbReference type="ChEBI" id="CHEBI:33019"/>
        <dbReference type="ChEBI" id="CHEBI:72950"/>
        <dbReference type="EC" id="2.5.1.15"/>
    </reaction>
</comment>
<evidence type="ECO:0000256" key="4">
    <source>
        <dbReference type="ARBA" id="ARBA00012458"/>
    </source>
</evidence>
<dbReference type="EC" id="2.5.1.15" evidence="4"/>
<gene>
    <name evidence="10" type="primary">folP</name>
    <name evidence="10" type="ORF">JCM16777_1012</name>
</gene>
<dbReference type="InterPro" id="IPR000489">
    <property type="entry name" value="Pterin-binding_dom"/>
</dbReference>
<keyword evidence="7" id="KW-0460">Magnesium</keyword>
<keyword evidence="5" id="KW-0808">Transferase</keyword>
<dbReference type="InterPro" id="IPR006390">
    <property type="entry name" value="DHP_synth_dom"/>
</dbReference>
<evidence type="ECO:0000259" key="9">
    <source>
        <dbReference type="PROSITE" id="PS50972"/>
    </source>
</evidence>
<dbReference type="InterPro" id="IPR011005">
    <property type="entry name" value="Dihydropteroate_synth-like_sf"/>
</dbReference>
<dbReference type="Proteomes" id="UP000321943">
    <property type="component" value="Chromosome"/>
</dbReference>
<dbReference type="PANTHER" id="PTHR20941">
    <property type="entry name" value="FOLATE SYNTHESIS PROTEINS"/>
    <property type="match status" value="1"/>
</dbReference>
<evidence type="ECO:0000313" key="10">
    <source>
        <dbReference type="EMBL" id="BBM42762.1"/>
    </source>
</evidence>
<dbReference type="GO" id="GO:0005829">
    <property type="term" value="C:cytosol"/>
    <property type="evidence" value="ECO:0007669"/>
    <property type="project" value="TreeGrafter"/>
</dbReference>
<evidence type="ECO:0000256" key="2">
    <source>
        <dbReference type="ARBA" id="ARBA00001946"/>
    </source>
</evidence>
<dbReference type="Pfam" id="PF00809">
    <property type="entry name" value="Pterin_bind"/>
    <property type="match status" value="1"/>
</dbReference>
<protein>
    <recommendedName>
        <fullName evidence="4">dihydropteroate synthase</fullName>
        <ecNumber evidence="4">2.5.1.15</ecNumber>
    </recommendedName>
</protein>
<dbReference type="GO" id="GO:0046872">
    <property type="term" value="F:metal ion binding"/>
    <property type="evidence" value="ECO:0007669"/>
    <property type="project" value="UniProtKB-KW"/>
</dbReference>
<dbReference type="GeneID" id="84804346"/>
<evidence type="ECO:0000256" key="8">
    <source>
        <dbReference type="ARBA" id="ARBA00022909"/>
    </source>
</evidence>
<sequence length="298" mass="34314">MKKENNFEFENGINKLKDILQRDRLIWKGNNFEFDLTTESVIYSILNITPDSFYDGGRNSSVDKVLKRIEADIKNGAKIFEFGGKSSKPNFDDISAQEEWNRIEKYIEAVKKEFPDVVLALDSDTEEVIEKGLDAGIDIINDFNGFASEGKLKLVEKYKPALVVMNNGRFDEIPNLKNYLESYFDERVKAILGTGIEREKISIDPGVGYSSNNSMNTPEDMERIKSVKYLRDMKLPIMVAISRKSFNEKIFQLTLEERLMGTLIFESLMVQDGGRILRVHDVKETRDILNMLEVYNKF</sequence>
<evidence type="ECO:0000256" key="3">
    <source>
        <dbReference type="ARBA" id="ARBA00004763"/>
    </source>
</evidence>
<evidence type="ECO:0000256" key="6">
    <source>
        <dbReference type="ARBA" id="ARBA00022723"/>
    </source>
</evidence>
<evidence type="ECO:0000313" key="11">
    <source>
        <dbReference type="Proteomes" id="UP000321943"/>
    </source>
</evidence>
<dbReference type="PROSITE" id="PS50972">
    <property type="entry name" value="PTERIN_BINDING"/>
    <property type="match status" value="1"/>
</dbReference>